<gene>
    <name evidence="2" type="ORF">BAZ10_08210</name>
</gene>
<protein>
    <recommendedName>
        <fullName evidence="1">DUF6268 domain-containing protein</fullName>
    </recommendedName>
</protein>
<dbReference type="AlphaFoldDB" id="A0A1T3MB68"/>
<proteinExistence type="predicted"/>
<evidence type="ECO:0000313" key="2">
    <source>
        <dbReference type="EMBL" id="OPC61853.1"/>
    </source>
</evidence>
<dbReference type="EMBL" id="MAHX01000018">
    <property type="protein sequence ID" value="OPC61853.1"/>
    <property type="molecule type" value="Genomic_DNA"/>
</dbReference>
<name>A0A1T3MB68_9FLAO</name>
<reference evidence="2 3" key="1">
    <citation type="submission" date="2016-06" db="EMBL/GenBank/DDBJ databases">
        <title>Revisiting the taxonomy of the Elizabethkingia Genus based on Whole-Genome Sequencing, Optical Mapping, and MALDI-TOF.</title>
        <authorList>
            <person name="Nicholson A.C."/>
        </authorList>
    </citation>
    <scope>NUCLEOTIDE SEQUENCE [LARGE SCALE GENOMIC DNA]</scope>
    <source>
        <strain evidence="2 3">G4070</strain>
    </source>
</reference>
<dbReference type="InterPro" id="IPR046235">
    <property type="entry name" value="DUF6268"/>
</dbReference>
<evidence type="ECO:0000313" key="3">
    <source>
        <dbReference type="Proteomes" id="UP000190813"/>
    </source>
</evidence>
<accession>A0A1T3MB68</accession>
<comment type="caution">
    <text evidence="2">The sequence shown here is derived from an EMBL/GenBank/DDBJ whole genome shotgun (WGS) entry which is preliminary data.</text>
</comment>
<feature type="domain" description="DUF6268" evidence="1">
    <location>
        <begin position="19"/>
        <end position="300"/>
    </location>
</feature>
<dbReference type="Pfam" id="PF19783">
    <property type="entry name" value="DUF6268"/>
    <property type="match status" value="1"/>
</dbReference>
<dbReference type="Proteomes" id="UP000190813">
    <property type="component" value="Unassembled WGS sequence"/>
</dbReference>
<organism evidence="2 3">
    <name type="scientific">Elizabethkingia occulta</name>
    <dbReference type="NCBI Taxonomy" id="1867263"/>
    <lineage>
        <taxon>Bacteria</taxon>
        <taxon>Pseudomonadati</taxon>
        <taxon>Bacteroidota</taxon>
        <taxon>Flavobacteriia</taxon>
        <taxon>Flavobacteriales</taxon>
        <taxon>Weeksellaceae</taxon>
        <taxon>Elizabethkingia</taxon>
    </lineage>
</organism>
<evidence type="ECO:0000259" key="1">
    <source>
        <dbReference type="Pfam" id="PF19783"/>
    </source>
</evidence>
<keyword evidence="3" id="KW-1185">Reference proteome</keyword>
<dbReference type="RefSeq" id="WP_078772605.1">
    <property type="nucleotide sequence ID" value="NZ_CBCSBR010000040.1"/>
</dbReference>
<sequence length="302" mass="33955">MRKGLLITFYCMTQFFYWANAQSGISGELKTEYIPYSNYIRPEDSTKTNSKSNFRRIQMNLSIPLSVKKTDDGKVKAWSLLVSGSYAKLSHKDYAAQLFPDQMLNAQIGLQHIRPLGGKWSMMIMGTVGVYTDLENVDKNDILGQGGVVFIKQFNPNLAFGFGPGITTAFGVPMIMPFIYLDWKTGTKFKVSVKFPEEATVGYQFSDMFALKAVVGLDGMVVERKKEDKSILLGYQQITAGLRPEIKIGKSLSLRITGGSVLVRSFSENDRSLKSFFKEKKQKDPSFTNSFYTAVALRWNLP</sequence>